<evidence type="ECO:0000313" key="7">
    <source>
        <dbReference type="Proteomes" id="UP000681967"/>
    </source>
</evidence>
<organism evidence="4 7">
    <name type="scientific">Rotaria magnacalcarata</name>
    <dbReference type="NCBI Taxonomy" id="392030"/>
    <lineage>
        <taxon>Eukaryota</taxon>
        <taxon>Metazoa</taxon>
        <taxon>Spiralia</taxon>
        <taxon>Gnathifera</taxon>
        <taxon>Rotifera</taxon>
        <taxon>Eurotatoria</taxon>
        <taxon>Bdelloidea</taxon>
        <taxon>Philodinida</taxon>
        <taxon>Philodinidae</taxon>
        <taxon>Rotaria</taxon>
    </lineage>
</organism>
<comment type="caution">
    <text evidence="4">The sequence shown here is derived from an EMBL/GenBank/DDBJ whole genome shotgun (WGS) entry which is preliminary data.</text>
</comment>
<dbReference type="InterPro" id="IPR001589">
    <property type="entry name" value="Actinin_actin-bd_CS"/>
</dbReference>
<evidence type="ECO:0000256" key="2">
    <source>
        <dbReference type="ARBA" id="ARBA00023203"/>
    </source>
</evidence>
<dbReference type="Proteomes" id="UP000681720">
    <property type="component" value="Unassembled WGS sequence"/>
</dbReference>
<dbReference type="PANTHER" id="PTHR38537:SF8">
    <property type="entry name" value="FILAMIN-A"/>
    <property type="match status" value="1"/>
</dbReference>
<dbReference type="GO" id="GO:0030036">
    <property type="term" value="P:actin cytoskeleton organization"/>
    <property type="evidence" value="ECO:0007669"/>
    <property type="project" value="InterPro"/>
</dbReference>
<proteinExistence type="predicted"/>
<dbReference type="EMBL" id="CAJOBH010137592">
    <property type="protein sequence ID" value="CAF4789418.1"/>
    <property type="molecule type" value="Genomic_DNA"/>
</dbReference>
<dbReference type="Proteomes" id="UP000676336">
    <property type="component" value="Unassembled WGS sequence"/>
</dbReference>
<evidence type="ECO:0000256" key="1">
    <source>
        <dbReference type="ARBA" id="ARBA00022737"/>
    </source>
</evidence>
<accession>A0A8S3B1T6</accession>
<protein>
    <recommendedName>
        <fullName evidence="3">Calponin-homology (CH) domain-containing protein</fullName>
    </recommendedName>
</protein>
<dbReference type="EMBL" id="CAJOBI010175665">
    <property type="protein sequence ID" value="CAF4906533.1"/>
    <property type="molecule type" value="Genomic_DNA"/>
</dbReference>
<dbReference type="GO" id="GO:0051015">
    <property type="term" value="F:actin filament binding"/>
    <property type="evidence" value="ECO:0007669"/>
    <property type="project" value="InterPro"/>
</dbReference>
<evidence type="ECO:0000259" key="3">
    <source>
        <dbReference type="PROSITE" id="PS50021"/>
    </source>
</evidence>
<dbReference type="Proteomes" id="UP000681967">
    <property type="component" value="Unassembled WGS sequence"/>
</dbReference>
<feature type="domain" description="Calponin-homology (CH)" evidence="3">
    <location>
        <begin position="13"/>
        <end position="65"/>
    </location>
</feature>
<name>A0A8S3B1T6_9BILA</name>
<evidence type="ECO:0000313" key="6">
    <source>
        <dbReference type="EMBL" id="CAF4906533.1"/>
    </source>
</evidence>
<dbReference type="PROSITE" id="PS00019">
    <property type="entry name" value="ACTININ_1"/>
    <property type="match status" value="1"/>
</dbReference>
<dbReference type="Pfam" id="PF00307">
    <property type="entry name" value="CH"/>
    <property type="match status" value="1"/>
</dbReference>
<evidence type="ECO:0000313" key="5">
    <source>
        <dbReference type="EMBL" id="CAF4893548.1"/>
    </source>
</evidence>
<keyword evidence="1" id="KW-0677">Repeat</keyword>
<dbReference type="PANTHER" id="PTHR38537">
    <property type="entry name" value="JITTERBUG, ISOFORM N"/>
    <property type="match status" value="1"/>
</dbReference>
<gene>
    <name evidence="4" type="ORF">BYL167_LOCUS47658</name>
    <name evidence="5" type="ORF">GIL414_LOCUS51464</name>
    <name evidence="6" type="ORF">SMN809_LOCUS52008</name>
</gene>
<dbReference type="InterPro" id="IPR044801">
    <property type="entry name" value="Filamin"/>
</dbReference>
<reference evidence="4" key="1">
    <citation type="submission" date="2021-02" db="EMBL/GenBank/DDBJ databases">
        <authorList>
            <person name="Nowell W R."/>
        </authorList>
    </citation>
    <scope>NUCLEOTIDE SEQUENCE</scope>
</reference>
<dbReference type="PROSITE" id="PS50021">
    <property type="entry name" value="CH"/>
    <property type="match status" value="1"/>
</dbReference>
<sequence length="65" mass="7712">MQRECGQNAQWKKIQQNTFTRWANERLKLVNRHIDNLQTDLGDGLNLIALLEILVGKKLPRYNHR</sequence>
<dbReference type="InterPro" id="IPR001715">
    <property type="entry name" value="CH_dom"/>
</dbReference>
<feature type="non-terminal residue" evidence="4">
    <location>
        <position position="65"/>
    </location>
</feature>
<dbReference type="AlphaFoldDB" id="A0A8S3B1T6"/>
<dbReference type="Gene3D" id="1.10.418.10">
    <property type="entry name" value="Calponin-like domain"/>
    <property type="match status" value="1"/>
</dbReference>
<evidence type="ECO:0000313" key="4">
    <source>
        <dbReference type="EMBL" id="CAF4789418.1"/>
    </source>
</evidence>
<dbReference type="EMBL" id="CAJOBJ010173958">
    <property type="protein sequence ID" value="CAF4893548.1"/>
    <property type="molecule type" value="Genomic_DNA"/>
</dbReference>
<dbReference type="SUPFAM" id="SSF47576">
    <property type="entry name" value="Calponin-homology domain, CH-domain"/>
    <property type="match status" value="1"/>
</dbReference>
<keyword evidence="2" id="KW-0009">Actin-binding</keyword>
<dbReference type="InterPro" id="IPR036872">
    <property type="entry name" value="CH_dom_sf"/>
</dbReference>